<keyword evidence="2" id="KW-0472">Membrane</keyword>
<feature type="compositionally biased region" description="Polar residues" evidence="1">
    <location>
        <begin position="15"/>
        <end position="30"/>
    </location>
</feature>
<dbReference type="OrthoDB" id="2013891at2759"/>
<feature type="region of interest" description="Disordered" evidence="1">
    <location>
        <begin position="14"/>
        <end position="42"/>
    </location>
</feature>
<dbReference type="AlphaFoldDB" id="A0A835T891"/>
<accession>A0A835T891</accession>
<reference evidence="3" key="1">
    <citation type="journal article" date="2020" name="bioRxiv">
        <title>Comparative genomics of Chlamydomonas.</title>
        <authorList>
            <person name="Craig R.J."/>
            <person name="Hasan A.R."/>
            <person name="Ness R.W."/>
            <person name="Keightley P.D."/>
        </authorList>
    </citation>
    <scope>NUCLEOTIDE SEQUENCE</scope>
    <source>
        <strain evidence="3">SAG 7.73</strain>
    </source>
</reference>
<evidence type="ECO:0000256" key="2">
    <source>
        <dbReference type="SAM" id="Phobius"/>
    </source>
</evidence>
<dbReference type="PANTHER" id="PTHR36042">
    <property type="entry name" value="OS05G0490900 PROTEIN"/>
    <property type="match status" value="1"/>
</dbReference>
<protein>
    <submittedName>
        <fullName evidence="3">Uncharacterized protein</fullName>
    </submittedName>
</protein>
<sequence length="142" mass="15303">MCLTTGRFRAGVSARSLQTQVRAQPEQKTPPTVPGSEDELPPWVRREKERELAAKDGAAGGLPWGLCLLFSVFTAIAAVGSIFELVDGNAIFGVIQPDSPLWAPILLLFGVTGIPTAGYLFIKGVNGFNEEAERQDKLDGYL</sequence>
<keyword evidence="2" id="KW-1133">Transmembrane helix</keyword>
<feature type="transmembrane region" description="Helical" evidence="2">
    <location>
        <begin position="102"/>
        <end position="122"/>
    </location>
</feature>
<proteinExistence type="predicted"/>
<dbReference type="PANTHER" id="PTHR36042:SF1">
    <property type="entry name" value="OS05G0490900 PROTEIN"/>
    <property type="match status" value="1"/>
</dbReference>
<evidence type="ECO:0000313" key="3">
    <source>
        <dbReference type="EMBL" id="KAG2435619.1"/>
    </source>
</evidence>
<dbReference type="Proteomes" id="UP000650467">
    <property type="component" value="Unassembled WGS sequence"/>
</dbReference>
<evidence type="ECO:0000256" key="1">
    <source>
        <dbReference type="SAM" id="MobiDB-lite"/>
    </source>
</evidence>
<comment type="caution">
    <text evidence="3">The sequence shown here is derived from an EMBL/GenBank/DDBJ whole genome shotgun (WGS) entry which is preliminary data.</text>
</comment>
<dbReference type="EMBL" id="JAEHOC010000014">
    <property type="protein sequence ID" value="KAG2435619.1"/>
    <property type="molecule type" value="Genomic_DNA"/>
</dbReference>
<keyword evidence="4" id="KW-1185">Reference proteome</keyword>
<gene>
    <name evidence="3" type="ORF">HXX76_006822</name>
</gene>
<evidence type="ECO:0000313" key="4">
    <source>
        <dbReference type="Proteomes" id="UP000650467"/>
    </source>
</evidence>
<organism evidence="3 4">
    <name type="scientific">Chlamydomonas incerta</name>
    <dbReference type="NCBI Taxonomy" id="51695"/>
    <lineage>
        <taxon>Eukaryota</taxon>
        <taxon>Viridiplantae</taxon>
        <taxon>Chlorophyta</taxon>
        <taxon>core chlorophytes</taxon>
        <taxon>Chlorophyceae</taxon>
        <taxon>CS clade</taxon>
        <taxon>Chlamydomonadales</taxon>
        <taxon>Chlamydomonadaceae</taxon>
        <taxon>Chlamydomonas</taxon>
    </lineage>
</organism>
<name>A0A835T891_CHLIN</name>
<keyword evidence="2" id="KW-0812">Transmembrane</keyword>
<feature type="transmembrane region" description="Helical" evidence="2">
    <location>
        <begin position="58"/>
        <end position="82"/>
    </location>
</feature>